<dbReference type="InterPro" id="IPR004682">
    <property type="entry name" value="TRAP_DctP"/>
</dbReference>
<comment type="similarity">
    <text evidence="1">Belongs to the bacterial solute-binding protein 7 family.</text>
</comment>
<feature type="chain" id="PRO_5032903714" evidence="4">
    <location>
        <begin position="20"/>
        <end position="328"/>
    </location>
</feature>
<dbReference type="CDD" id="cd13603">
    <property type="entry name" value="PBP2_TRAP_Siap_TeaA_like"/>
    <property type="match status" value="1"/>
</dbReference>
<proteinExistence type="inferred from homology"/>
<dbReference type="Gene3D" id="3.40.190.170">
    <property type="entry name" value="Bacterial extracellular solute-binding protein, family 7"/>
    <property type="match status" value="1"/>
</dbReference>
<dbReference type="PANTHER" id="PTHR33376:SF7">
    <property type="entry name" value="C4-DICARBOXYLATE-BINDING PROTEIN DCTB"/>
    <property type="match status" value="1"/>
</dbReference>
<dbReference type="InterPro" id="IPR018389">
    <property type="entry name" value="DctP_fam"/>
</dbReference>
<dbReference type="AlphaFoldDB" id="A0A839III7"/>
<dbReference type="PIRSF" id="PIRSF006470">
    <property type="entry name" value="DctB"/>
    <property type="match status" value="1"/>
</dbReference>
<gene>
    <name evidence="5" type="ORF">H4O21_00730</name>
</gene>
<evidence type="ECO:0000256" key="2">
    <source>
        <dbReference type="ARBA" id="ARBA00022448"/>
    </source>
</evidence>
<keyword evidence="3 4" id="KW-0732">Signal</keyword>
<dbReference type="Pfam" id="PF03480">
    <property type="entry name" value="DctP"/>
    <property type="match status" value="1"/>
</dbReference>
<keyword evidence="2" id="KW-0813">Transport</keyword>
<dbReference type="GO" id="GO:0030288">
    <property type="term" value="C:outer membrane-bounded periplasmic space"/>
    <property type="evidence" value="ECO:0007669"/>
    <property type="project" value="InterPro"/>
</dbReference>
<comment type="caution">
    <text evidence="5">The sequence shown here is derived from an EMBL/GenBank/DDBJ whole genome shotgun (WGS) entry which is preliminary data.</text>
</comment>
<dbReference type="SUPFAM" id="SSF53850">
    <property type="entry name" value="Periplasmic binding protein-like II"/>
    <property type="match status" value="1"/>
</dbReference>
<reference evidence="5 6" key="1">
    <citation type="submission" date="2020-08" db="EMBL/GenBank/DDBJ databases">
        <title>Oceanospirillum sp. nov. isolated from marine sediment.</title>
        <authorList>
            <person name="Ji X."/>
        </authorList>
    </citation>
    <scope>NUCLEOTIDE SEQUENCE [LARGE SCALE GENOMIC DNA]</scope>
    <source>
        <strain evidence="5 6">D5</strain>
    </source>
</reference>
<evidence type="ECO:0000256" key="4">
    <source>
        <dbReference type="SAM" id="SignalP"/>
    </source>
</evidence>
<dbReference type="NCBIfam" id="NF037995">
    <property type="entry name" value="TRAP_S1"/>
    <property type="match status" value="1"/>
</dbReference>
<dbReference type="PANTHER" id="PTHR33376">
    <property type="match status" value="1"/>
</dbReference>
<evidence type="ECO:0000313" key="6">
    <source>
        <dbReference type="Proteomes" id="UP000565262"/>
    </source>
</evidence>
<dbReference type="NCBIfam" id="TIGR00787">
    <property type="entry name" value="dctP"/>
    <property type="match status" value="1"/>
</dbReference>
<protein>
    <submittedName>
        <fullName evidence="5">TRAP transporter substrate-binding protein</fullName>
    </submittedName>
</protein>
<feature type="signal peptide" evidence="4">
    <location>
        <begin position="1"/>
        <end position="19"/>
    </location>
</feature>
<dbReference type="Proteomes" id="UP000565262">
    <property type="component" value="Unassembled WGS sequence"/>
</dbReference>
<accession>A0A839III7</accession>
<dbReference type="InterPro" id="IPR038404">
    <property type="entry name" value="TRAP_DctP_sf"/>
</dbReference>
<evidence type="ECO:0000313" key="5">
    <source>
        <dbReference type="EMBL" id="MBB1485143.1"/>
    </source>
</evidence>
<dbReference type="EMBL" id="JACJFM010000001">
    <property type="protein sequence ID" value="MBB1485143.1"/>
    <property type="molecule type" value="Genomic_DNA"/>
</dbReference>
<dbReference type="GO" id="GO:0055085">
    <property type="term" value="P:transmembrane transport"/>
    <property type="evidence" value="ECO:0007669"/>
    <property type="project" value="InterPro"/>
</dbReference>
<evidence type="ECO:0000256" key="3">
    <source>
        <dbReference type="ARBA" id="ARBA00022729"/>
    </source>
</evidence>
<name>A0A839III7_9GAMM</name>
<keyword evidence="6" id="KW-1185">Reference proteome</keyword>
<evidence type="ECO:0000256" key="1">
    <source>
        <dbReference type="ARBA" id="ARBA00009023"/>
    </source>
</evidence>
<sequence length="328" mass="36155">MVKTLALTTGMLLSASVMAANFKMSVGDGEGSAQQVMGQKFAELLAEKTDNKHTAKLFLNGLLGSEQDTVNAASIGTLDFSVLASNNLAPFSPTVGMLSLPYIFENLDQAAKTVQGPVGTELTENTLRDAGVRILGWTFSGFRVLSNSKKPVTQLSDLKGMVIRVPKNEIMIDTYKSWGINPTPLAWTETFTALQQRVVDGQDTPYTTIYSMKFGEVQQYITDLHYLFLLEPLIVSEAVFQDQNKKTQQAMLEAGKEATAYSLDWLQEKEGQIKKELVSKYGMELNTLNDEAAWAEAAQKEVWPKFYDSVGGKDKINALLKSLGRNEI</sequence>
<organism evidence="5 6">
    <name type="scientific">Oceanospirillum sediminis</name>
    <dbReference type="NCBI Taxonomy" id="2760088"/>
    <lineage>
        <taxon>Bacteria</taxon>
        <taxon>Pseudomonadati</taxon>
        <taxon>Pseudomonadota</taxon>
        <taxon>Gammaproteobacteria</taxon>
        <taxon>Oceanospirillales</taxon>
        <taxon>Oceanospirillaceae</taxon>
        <taxon>Oceanospirillum</taxon>
    </lineage>
</organism>